<gene>
    <name evidence="1" type="ORF">CK203_086966</name>
</gene>
<evidence type="ECO:0000313" key="1">
    <source>
        <dbReference type="EMBL" id="RVW59902.1"/>
    </source>
</evidence>
<organism evidence="1 2">
    <name type="scientific">Vitis vinifera</name>
    <name type="common">Grape</name>
    <dbReference type="NCBI Taxonomy" id="29760"/>
    <lineage>
        <taxon>Eukaryota</taxon>
        <taxon>Viridiplantae</taxon>
        <taxon>Streptophyta</taxon>
        <taxon>Embryophyta</taxon>
        <taxon>Tracheophyta</taxon>
        <taxon>Spermatophyta</taxon>
        <taxon>Magnoliopsida</taxon>
        <taxon>eudicotyledons</taxon>
        <taxon>Gunneridae</taxon>
        <taxon>Pentapetalae</taxon>
        <taxon>rosids</taxon>
        <taxon>Vitales</taxon>
        <taxon>Vitaceae</taxon>
        <taxon>Viteae</taxon>
        <taxon>Vitis</taxon>
    </lineage>
</organism>
<reference evidence="1 2" key="1">
    <citation type="journal article" date="2018" name="PLoS Genet.">
        <title>Population sequencing reveals clonal diversity and ancestral inbreeding in the grapevine cultivar Chardonnay.</title>
        <authorList>
            <person name="Roach M.J."/>
            <person name="Johnson D.L."/>
            <person name="Bohlmann J."/>
            <person name="van Vuuren H.J."/>
            <person name="Jones S.J."/>
            <person name="Pretorius I.S."/>
            <person name="Schmidt S.A."/>
            <person name="Borneman A.R."/>
        </authorList>
    </citation>
    <scope>NUCLEOTIDE SEQUENCE [LARGE SCALE GENOMIC DNA]</scope>
    <source>
        <strain evidence="2">cv. Chardonnay</strain>
        <tissue evidence="1">Leaf</tissue>
    </source>
</reference>
<comment type="caution">
    <text evidence="1">The sequence shown here is derived from an EMBL/GenBank/DDBJ whole genome shotgun (WGS) entry which is preliminary data.</text>
</comment>
<dbReference type="EMBL" id="QGNW01000873">
    <property type="protein sequence ID" value="RVW59902.1"/>
    <property type="molecule type" value="Genomic_DNA"/>
</dbReference>
<sequence length="135" mass="15089">MTFRMVVKGGVTLVVANSLASQRDLIEGISVKGKGDLLREGLPNKDLEGVKVVSNESLNNQSFQKFVSFSEFLGLSMEGFEKEVESLLRKPEVRKGRKVVRDSYQAAGLGDGKERGFKLPTWHSLMILWCFVRLP</sequence>
<evidence type="ECO:0000313" key="2">
    <source>
        <dbReference type="Proteomes" id="UP000288805"/>
    </source>
</evidence>
<dbReference type="AlphaFoldDB" id="A0A438FIV2"/>
<proteinExistence type="predicted"/>
<protein>
    <submittedName>
        <fullName evidence="1">Uncharacterized protein</fullName>
    </submittedName>
</protein>
<name>A0A438FIV2_VITVI</name>
<dbReference type="Proteomes" id="UP000288805">
    <property type="component" value="Unassembled WGS sequence"/>
</dbReference>
<accession>A0A438FIV2</accession>